<dbReference type="EMBL" id="SNSC02000009">
    <property type="protein sequence ID" value="TID21838.1"/>
    <property type="molecule type" value="Genomic_DNA"/>
</dbReference>
<dbReference type="OrthoDB" id="265717at2759"/>
<evidence type="ECO:0000313" key="4">
    <source>
        <dbReference type="Proteomes" id="UP000298493"/>
    </source>
</evidence>
<dbReference type="Pfam" id="PF00856">
    <property type="entry name" value="SET"/>
    <property type="match status" value="1"/>
</dbReference>
<gene>
    <name evidence="3" type="ORF">E6O75_ATG05233</name>
</gene>
<accession>A0A4Z1P049</accession>
<feature type="region of interest" description="Disordered" evidence="1">
    <location>
        <begin position="1"/>
        <end position="40"/>
    </location>
</feature>
<dbReference type="InterPro" id="IPR046341">
    <property type="entry name" value="SET_dom_sf"/>
</dbReference>
<dbReference type="InterPro" id="IPR001214">
    <property type="entry name" value="SET_dom"/>
</dbReference>
<evidence type="ECO:0000256" key="1">
    <source>
        <dbReference type="SAM" id="MobiDB-lite"/>
    </source>
</evidence>
<dbReference type="SUPFAM" id="SSF82199">
    <property type="entry name" value="SET domain"/>
    <property type="match status" value="1"/>
</dbReference>
<organism evidence="3 4">
    <name type="scientific">Venturia nashicola</name>
    <dbReference type="NCBI Taxonomy" id="86259"/>
    <lineage>
        <taxon>Eukaryota</taxon>
        <taxon>Fungi</taxon>
        <taxon>Dikarya</taxon>
        <taxon>Ascomycota</taxon>
        <taxon>Pezizomycotina</taxon>
        <taxon>Dothideomycetes</taxon>
        <taxon>Pleosporomycetidae</taxon>
        <taxon>Venturiales</taxon>
        <taxon>Venturiaceae</taxon>
        <taxon>Venturia</taxon>
    </lineage>
</organism>
<dbReference type="STRING" id="86259.A0A4Z1P049"/>
<feature type="domain" description="SET" evidence="2">
    <location>
        <begin position="54"/>
        <end position="228"/>
    </location>
</feature>
<evidence type="ECO:0000259" key="2">
    <source>
        <dbReference type="PROSITE" id="PS50280"/>
    </source>
</evidence>
<proteinExistence type="predicted"/>
<dbReference type="PANTHER" id="PTHR47332">
    <property type="entry name" value="SET DOMAIN-CONTAINING PROTEIN 5"/>
    <property type="match status" value="1"/>
</dbReference>
<dbReference type="PANTHER" id="PTHR47332:SF2">
    <property type="entry name" value="SET-6"/>
    <property type="match status" value="1"/>
</dbReference>
<dbReference type="PROSITE" id="PS50280">
    <property type="entry name" value="SET"/>
    <property type="match status" value="1"/>
</dbReference>
<dbReference type="AlphaFoldDB" id="A0A4Z1P049"/>
<evidence type="ECO:0000313" key="3">
    <source>
        <dbReference type="EMBL" id="TID21838.1"/>
    </source>
</evidence>
<comment type="caution">
    <text evidence="3">The sequence shown here is derived from an EMBL/GenBank/DDBJ whole genome shotgun (WGS) entry which is preliminary data.</text>
</comment>
<dbReference type="Gene3D" id="2.170.270.10">
    <property type="entry name" value="SET domain"/>
    <property type="match status" value="1"/>
</dbReference>
<keyword evidence="4" id="KW-1185">Reference proteome</keyword>
<sequence length="386" mass="42603">MSDSTLSGLPQIPEAQPTNPFSVPFTLPTPPSKPRAHGHKRSASILKALSTYTETVTELYTVTPIPNKGLGVQALCVIPAGTRITSEAAILKCLREPDGIDPFPVYEAFESLTPAAQDEYSLLSASQNQIENALDCIDDDDDLPEGLREWIARIAAIFECNNFEIGTQSEVQEDGSVMTLAGVFPLAARMNHSCRPNVAQTWNAEINQLTIHAIRDIQPGEELCDAYCLLLEDTAKRQTVLDAYGFICACEVCGGDEEERKKSDEKRRMIKRLGEELMLQAERKTADGATKLGPLSPSIVKEGLEDPVNAMEYLEGLLKEEGLVGHDLAQWYSFANWHSVSNSLDGSIDWQQKNYDLNVVTKGRDHADTIAAKTKLARLKKRKSRK</sequence>
<reference evidence="3 4" key="1">
    <citation type="submission" date="2019-04" db="EMBL/GenBank/DDBJ databases">
        <title>High contiguity whole genome sequence and gene annotation resource for two Venturia nashicola isolates.</title>
        <authorList>
            <person name="Prokchorchik M."/>
            <person name="Won K."/>
            <person name="Lee Y."/>
            <person name="Choi E.D."/>
            <person name="Segonzac C."/>
            <person name="Sohn K.H."/>
        </authorList>
    </citation>
    <scope>NUCLEOTIDE SEQUENCE [LARGE SCALE GENOMIC DNA]</scope>
    <source>
        <strain evidence="3 4">PRI2</strain>
    </source>
</reference>
<dbReference type="InterPro" id="IPR053185">
    <property type="entry name" value="SET_domain_protein"/>
</dbReference>
<protein>
    <submittedName>
        <fullName evidence="3">SET domain-containing protein</fullName>
    </submittedName>
</protein>
<dbReference type="CDD" id="cd20071">
    <property type="entry name" value="SET_SMYD"/>
    <property type="match status" value="1"/>
</dbReference>
<dbReference type="Proteomes" id="UP000298493">
    <property type="component" value="Unassembled WGS sequence"/>
</dbReference>
<dbReference type="SMART" id="SM00317">
    <property type="entry name" value="SET"/>
    <property type="match status" value="1"/>
</dbReference>
<name>A0A4Z1P049_9PEZI</name>